<protein>
    <submittedName>
        <fullName evidence="3">Carbonyl reductase</fullName>
    </submittedName>
</protein>
<dbReference type="GO" id="GO:0016491">
    <property type="term" value="F:oxidoreductase activity"/>
    <property type="evidence" value="ECO:0007669"/>
    <property type="project" value="UniProtKB-KW"/>
</dbReference>
<dbReference type="InterPro" id="IPR036291">
    <property type="entry name" value="NAD(P)-bd_dom_sf"/>
</dbReference>
<dbReference type="RefSeq" id="WP_109920891.1">
    <property type="nucleotide sequence ID" value="NZ_QGLF01000002.1"/>
</dbReference>
<dbReference type="AlphaFoldDB" id="A0A317E7M2"/>
<reference evidence="4" key="1">
    <citation type="submission" date="2018-05" db="EMBL/GenBank/DDBJ databases">
        <title>Zavarzinia sp. HR-AS.</title>
        <authorList>
            <person name="Lee Y."/>
            <person name="Jeon C.O."/>
        </authorList>
    </citation>
    <scope>NUCLEOTIDE SEQUENCE [LARGE SCALE GENOMIC DNA]</scope>
    <source>
        <strain evidence="4">DSM 1231</strain>
    </source>
</reference>
<keyword evidence="4" id="KW-1185">Reference proteome</keyword>
<dbReference type="FunFam" id="3.40.50.720:FF:000084">
    <property type="entry name" value="Short-chain dehydrogenase reductase"/>
    <property type="match status" value="1"/>
</dbReference>
<gene>
    <name evidence="3" type="ORF">DKG75_09800</name>
</gene>
<dbReference type="PRINTS" id="PR00080">
    <property type="entry name" value="SDRFAMILY"/>
</dbReference>
<dbReference type="PANTHER" id="PTHR43943:SF17">
    <property type="entry name" value="3-PHENYLPROPIONATE-DIHYDRODIOL_CINNAMIC ACID-DIHYDRODIOL DEHYDROGENASE"/>
    <property type="match status" value="1"/>
</dbReference>
<dbReference type="OrthoDB" id="9780084at2"/>
<dbReference type="Proteomes" id="UP000246077">
    <property type="component" value="Unassembled WGS sequence"/>
</dbReference>
<accession>A0A317E7M2</accession>
<sequence length="260" mass="26972">MLLQDKVVIVTGIGPGMGAKMVRDAAAAGARVVAMSRSDFVMGDVVKAATEAGGRAIGVLGDVTKAEDCARVAASAVEAFGTIDGLINSAYYHPPMVPLLDNDADDLRQAFDVIVGGALNMTRAVLPAFEARGKGAIVNIGTMANRKPMAGEGGYVLAKGALSSLTRQLALELGPKNIRVNMTTMGWLGGPATDMFFEWRALSTGRTKEEAVAEAAARIALGRIPPDDECGRAALMLLSDYAVQVTGATLDVNGGEYMPA</sequence>
<organism evidence="3 4">
    <name type="scientific">Zavarzinia compransoris</name>
    <dbReference type="NCBI Taxonomy" id="1264899"/>
    <lineage>
        <taxon>Bacteria</taxon>
        <taxon>Pseudomonadati</taxon>
        <taxon>Pseudomonadota</taxon>
        <taxon>Alphaproteobacteria</taxon>
        <taxon>Rhodospirillales</taxon>
        <taxon>Zavarziniaceae</taxon>
        <taxon>Zavarzinia</taxon>
    </lineage>
</organism>
<evidence type="ECO:0000256" key="2">
    <source>
        <dbReference type="ARBA" id="ARBA00023002"/>
    </source>
</evidence>
<name>A0A317E7M2_9PROT</name>
<dbReference type="EMBL" id="QGLF01000002">
    <property type="protein sequence ID" value="PWR22246.1"/>
    <property type="molecule type" value="Genomic_DNA"/>
</dbReference>
<evidence type="ECO:0000256" key="1">
    <source>
        <dbReference type="ARBA" id="ARBA00006484"/>
    </source>
</evidence>
<proteinExistence type="inferred from homology"/>
<comment type="caution">
    <text evidence="3">The sequence shown here is derived from an EMBL/GenBank/DDBJ whole genome shotgun (WGS) entry which is preliminary data.</text>
</comment>
<dbReference type="Gene3D" id="3.40.50.720">
    <property type="entry name" value="NAD(P)-binding Rossmann-like Domain"/>
    <property type="match status" value="1"/>
</dbReference>
<dbReference type="NCBIfam" id="NF005909">
    <property type="entry name" value="PRK07890.1"/>
    <property type="match status" value="1"/>
</dbReference>
<dbReference type="CDD" id="cd05233">
    <property type="entry name" value="SDR_c"/>
    <property type="match status" value="1"/>
</dbReference>
<comment type="similarity">
    <text evidence="1">Belongs to the short-chain dehydrogenases/reductases (SDR) family.</text>
</comment>
<dbReference type="SUPFAM" id="SSF51735">
    <property type="entry name" value="NAD(P)-binding Rossmann-fold domains"/>
    <property type="match status" value="1"/>
</dbReference>
<dbReference type="Pfam" id="PF13561">
    <property type="entry name" value="adh_short_C2"/>
    <property type="match status" value="1"/>
</dbReference>
<evidence type="ECO:0000313" key="3">
    <source>
        <dbReference type="EMBL" id="PWR22246.1"/>
    </source>
</evidence>
<dbReference type="PRINTS" id="PR00081">
    <property type="entry name" value="GDHRDH"/>
</dbReference>
<dbReference type="InterPro" id="IPR002347">
    <property type="entry name" value="SDR_fam"/>
</dbReference>
<keyword evidence="2" id="KW-0560">Oxidoreductase</keyword>
<evidence type="ECO:0000313" key="4">
    <source>
        <dbReference type="Proteomes" id="UP000246077"/>
    </source>
</evidence>
<dbReference type="PANTHER" id="PTHR43943">
    <property type="entry name" value="DEHYDROGENASE/REDUCTASE (SDR FAMILY) MEMBER 4"/>
    <property type="match status" value="1"/>
</dbReference>